<sequence length="260" mass="28241">MRFSLVASFAGLALASPRPVEPAPDVSKLINVTGEKNLTELLMAAEANENGVSELVKATGGTGLADVSEDEFHEQVLLSMEDVYIIHSGDLYNYFSNNTGVSHTIYVNDTREFIQMSSVEKRMNKRQYAAPCYGSTRYSAQQVQQWWSAWTPASSCLYTGHSPVGATYTLGWAYSRALTTNARIDFTIIKDILSFSSGVDLTETWTNSGSRIASPVVSAAPDVILVVQRAEHLLPPEAQALVPPIMDVPADLIVCSATSL</sequence>
<dbReference type="Proteomes" id="UP001143910">
    <property type="component" value="Unassembled WGS sequence"/>
</dbReference>
<dbReference type="EMBL" id="JANJQO010000894">
    <property type="protein sequence ID" value="KAJ2973951.1"/>
    <property type="molecule type" value="Genomic_DNA"/>
</dbReference>
<accession>A0ACC1N518</accession>
<keyword evidence="2" id="KW-1185">Reference proteome</keyword>
<comment type="caution">
    <text evidence="1">The sequence shown here is derived from an EMBL/GenBank/DDBJ whole genome shotgun (WGS) entry which is preliminary data.</text>
</comment>
<proteinExistence type="predicted"/>
<protein>
    <submittedName>
        <fullName evidence="1">Uncharacterized protein</fullName>
    </submittedName>
</protein>
<gene>
    <name evidence="1" type="ORF">NQ176_g6309</name>
</gene>
<evidence type="ECO:0000313" key="1">
    <source>
        <dbReference type="EMBL" id="KAJ2973951.1"/>
    </source>
</evidence>
<organism evidence="1 2">
    <name type="scientific">Zarea fungicola</name>
    <dbReference type="NCBI Taxonomy" id="93591"/>
    <lineage>
        <taxon>Eukaryota</taxon>
        <taxon>Fungi</taxon>
        <taxon>Dikarya</taxon>
        <taxon>Ascomycota</taxon>
        <taxon>Pezizomycotina</taxon>
        <taxon>Sordariomycetes</taxon>
        <taxon>Hypocreomycetidae</taxon>
        <taxon>Hypocreales</taxon>
        <taxon>Cordycipitaceae</taxon>
        <taxon>Zarea</taxon>
    </lineage>
</organism>
<name>A0ACC1N518_9HYPO</name>
<reference evidence="1" key="1">
    <citation type="submission" date="2022-08" db="EMBL/GenBank/DDBJ databases">
        <title>Genome Sequence of Lecanicillium fungicola.</title>
        <authorList>
            <person name="Buettner E."/>
        </authorList>
    </citation>
    <scope>NUCLEOTIDE SEQUENCE</scope>
    <source>
        <strain evidence="1">Babe33</strain>
    </source>
</reference>
<evidence type="ECO:0000313" key="2">
    <source>
        <dbReference type="Proteomes" id="UP001143910"/>
    </source>
</evidence>